<dbReference type="EMBL" id="ASWO01000005">
    <property type="protein sequence ID" value="EOT83931.1"/>
    <property type="molecule type" value="Genomic_DNA"/>
</dbReference>
<reference evidence="1 2" key="1">
    <citation type="submission" date="2013-03" db="EMBL/GenBank/DDBJ databases">
        <title>The Genome Sequence of Enterococcus sulfureus ATCC_49903 (PacBio/Illumina hybrid assembly).</title>
        <authorList>
            <consortium name="The Broad Institute Genomics Platform"/>
            <consortium name="The Broad Institute Genome Sequencing Center for Infectious Disease"/>
            <person name="Earl A."/>
            <person name="Russ C."/>
            <person name="Gilmore M."/>
            <person name="Surin D."/>
            <person name="Walker B."/>
            <person name="Young S."/>
            <person name="Zeng Q."/>
            <person name="Gargeya S."/>
            <person name="Fitzgerald M."/>
            <person name="Haas B."/>
            <person name="Abouelleil A."/>
            <person name="Allen A.W."/>
            <person name="Alvarado L."/>
            <person name="Arachchi H.M."/>
            <person name="Berlin A.M."/>
            <person name="Chapman S.B."/>
            <person name="Gainer-Dewar J."/>
            <person name="Goldberg J."/>
            <person name="Griggs A."/>
            <person name="Gujja S."/>
            <person name="Hansen M."/>
            <person name="Howarth C."/>
            <person name="Imamovic A."/>
            <person name="Ireland A."/>
            <person name="Larimer J."/>
            <person name="McCowan C."/>
            <person name="Murphy C."/>
            <person name="Pearson M."/>
            <person name="Poon T.W."/>
            <person name="Priest M."/>
            <person name="Roberts A."/>
            <person name="Saif S."/>
            <person name="Shea T."/>
            <person name="Sisk P."/>
            <person name="Sykes S."/>
            <person name="Wortman J."/>
            <person name="Nusbaum C."/>
            <person name="Birren B."/>
        </authorList>
    </citation>
    <scope>NUCLEOTIDE SEQUENCE [LARGE SCALE GENOMIC DNA]</scope>
    <source>
        <strain evidence="1 2">ATCC 49903</strain>
    </source>
</reference>
<sequence length="333" mass="35484">MKKHTLGISLGIVALFAACGLGGYMVGKNQPSSTVSKKTEHYDIGILQYISHPSLDQIKQGIIDELAKEGFKDGDNTTIHFLNGQGDQAKLATMSQALVDEGNQLIIPIATPAAKAVANATKEIPIVAAGISDPIGSGLVSSLEHPEQNITGVKNEAPVKDQVAFLQTLLSEAKTIGILYSANEENSKSYVNAIEKEAEKNQLVTKAYAIASSNEIATTIQGMAPVDVLYIPQDNGLASAFQTVVSEADKKDLPIFVSVDNMVKEGGLATVGQNQYDLGVKTAQLAVKTLKEEKTLPFTVVSTGEKIINDTQATRFGIVHNKLDDVKHVKGEK</sequence>
<dbReference type="InterPro" id="IPR007487">
    <property type="entry name" value="ABC_transpt-TYRBP-like"/>
</dbReference>
<gene>
    <name evidence="1" type="ORF">I573_01656</name>
</gene>
<dbReference type="AlphaFoldDB" id="S0P677"/>
<evidence type="ECO:0008006" key="3">
    <source>
        <dbReference type="Google" id="ProtNLM"/>
    </source>
</evidence>
<dbReference type="RefSeq" id="WP_016185474.1">
    <property type="nucleotide sequence ID" value="NZ_ASWO01000005.1"/>
</dbReference>
<dbReference type="STRING" id="1140003.OMY_01022"/>
<dbReference type="Gene3D" id="3.40.50.2300">
    <property type="match status" value="2"/>
</dbReference>
<accession>S0P677</accession>
<proteinExistence type="predicted"/>
<dbReference type="OrthoDB" id="9776955at2"/>
<dbReference type="SUPFAM" id="SSF53822">
    <property type="entry name" value="Periplasmic binding protein-like I"/>
    <property type="match status" value="1"/>
</dbReference>
<dbReference type="InterPro" id="IPR047776">
    <property type="entry name" value="ABC_SBP_TrpX-like"/>
</dbReference>
<dbReference type="eggNOG" id="COG2984">
    <property type="taxonomic scope" value="Bacteria"/>
</dbReference>
<dbReference type="CDD" id="cd06325">
    <property type="entry name" value="PBP1_ABC_unchar_transporter"/>
    <property type="match status" value="1"/>
</dbReference>
<name>S0P677_9ENTE</name>
<dbReference type="NCBIfam" id="NF041285">
    <property type="entry name" value="ABC_SBP_TrpX"/>
    <property type="match status" value="1"/>
</dbReference>
<dbReference type="PATRIC" id="fig|1140003.3.peg.979"/>
<dbReference type="InterPro" id="IPR028082">
    <property type="entry name" value="Peripla_BP_I"/>
</dbReference>
<protein>
    <recommendedName>
        <fullName evidence="3">ABC transporter substrate-binding protein</fullName>
    </recommendedName>
</protein>
<evidence type="ECO:0000313" key="2">
    <source>
        <dbReference type="Proteomes" id="UP000015961"/>
    </source>
</evidence>
<keyword evidence="2" id="KW-1185">Reference proteome</keyword>
<dbReference type="PROSITE" id="PS51257">
    <property type="entry name" value="PROKAR_LIPOPROTEIN"/>
    <property type="match status" value="1"/>
</dbReference>
<dbReference type="Proteomes" id="UP000015961">
    <property type="component" value="Unassembled WGS sequence"/>
</dbReference>
<dbReference type="PANTHER" id="PTHR35271:SF1">
    <property type="entry name" value="ABC TRANSPORTER, SUBSTRATE-BINDING LIPOPROTEIN"/>
    <property type="match status" value="1"/>
</dbReference>
<evidence type="ECO:0000313" key="1">
    <source>
        <dbReference type="EMBL" id="EOT83931.1"/>
    </source>
</evidence>
<dbReference type="Pfam" id="PF04392">
    <property type="entry name" value="ABC_sub_bind"/>
    <property type="match status" value="1"/>
</dbReference>
<comment type="caution">
    <text evidence="1">The sequence shown here is derived from an EMBL/GenBank/DDBJ whole genome shotgun (WGS) entry which is preliminary data.</text>
</comment>
<dbReference type="PANTHER" id="PTHR35271">
    <property type="entry name" value="ABC TRANSPORTER, SUBSTRATE-BINDING LIPOPROTEIN-RELATED"/>
    <property type="match status" value="1"/>
</dbReference>
<organism evidence="1 2">
    <name type="scientific">Enterococcus sulfureus ATCC 49903</name>
    <dbReference type="NCBI Taxonomy" id="1140003"/>
    <lineage>
        <taxon>Bacteria</taxon>
        <taxon>Bacillati</taxon>
        <taxon>Bacillota</taxon>
        <taxon>Bacilli</taxon>
        <taxon>Lactobacillales</taxon>
        <taxon>Enterococcaceae</taxon>
        <taxon>Enterococcus</taxon>
    </lineage>
</organism>